<proteinExistence type="predicted"/>
<evidence type="ECO:0000313" key="3">
    <source>
        <dbReference type="Proteomes" id="UP001501777"/>
    </source>
</evidence>
<protein>
    <submittedName>
        <fullName evidence="2">Uncharacterized protein</fullName>
    </submittedName>
</protein>
<keyword evidence="3" id="KW-1185">Reference proteome</keyword>
<evidence type="ECO:0000256" key="1">
    <source>
        <dbReference type="SAM" id="MobiDB-lite"/>
    </source>
</evidence>
<dbReference type="Proteomes" id="UP001501777">
    <property type="component" value="Unassembled WGS sequence"/>
</dbReference>
<feature type="region of interest" description="Disordered" evidence="1">
    <location>
        <begin position="26"/>
        <end position="53"/>
    </location>
</feature>
<reference evidence="3" key="1">
    <citation type="journal article" date="2019" name="Int. J. Syst. Evol. Microbiol.">
        <title>The Global Catalogue of Microorganisms (GCM) 10K type strain sequencing project: providing services to taxonomists for standard genome sequencing and annotation.</title>
        <authorList>
            <consortium name="The Broad Institute Genomics Platform"/>
            <consortium name="The Broad Institute Genome Sequencing Center for Infectious Disease"/>
            <person name="Wu L."/>
            <person name="Ma J."/>
        </authorList>
    </citation>
    <scope>NUCLEOTIDE SEQUENCE [LARGE SCALE GENOMIC DNA]</scope>
    <source>
        <strain evidence="3">JCM 4395</strain>
    </source>
</reference>
<dbReference type="EMBL" id="BAAASG010000002">
    <property type="protein sequence ID" value="GAA2475345.1"/>
    <property type="molecule type" value="Genomic_DNA"/>
</dbReference>
<accession>A0ABP5Y5Q5</accession>
<evidence type="ECO:0000313" key="2">
    <source>
        <dbReference type="EMBL" id="GAA2475345.1"/>
    </source>
</evidence>
<name>A0ABP5Y5Q5_STRLO</name>
<gene>
    <name evidence="2" type="ORF">GCM10010276_08620</name>
</gene>
<comment type="caution">
    <text evidence="2">The sequence shown here is derived from an EMBL/GenBank/DDBJ whole genome shotgun (WGS) entry which is preliminary data.</text>
</comment>
<sequence>MEDRGAHSFSFPSDVLLRMLPDRFELPPDAPGQPGIGTHPLLRTVHHQPPPLGYGDAELRVVRAVPRFPRTTWHAIGTSHSA</sequence>
<organism evidence="2 3">
    <name type="scientific">Streptomyces longisporus</name>
    <dbReference type="NCBI Taxonomy" id="1948"/>
    <lineage>
        <taxon>Bacteria</taxon>
        <taxon>Bacillati</taxon>
        <taxon>Actinomycetota</taxon>
        <taxon>Actinomycetes</taxon>
        <taxon>Kitasatosporales</taxon>
        <taxon>Streptomycetaceae</taxon>
        <taxon>Streptomyces</taxon>
    </lineage>
</organism>